<evidence type="ECO:0000256" key="5">
    <source>
        <dbReference type="ARBA" id="ARBA00023180"/>
    </source>
</evidence>
<dbReference type="InterPro" id="IPR000757">
    <property type="entry name" value="Beta-glucanase-like"/>
</dbReference>
<evidence type="ECO:0000256" key="7">
    <source>
        <dbReference type="SAM" id="SignalP"/>
    </source>
</evidence>
<dbReference type="InterPro" id="IPR050546">
    <property type="entry name" value="Glycosyl_Hydrlase_16"/>
</dbReference>
<dbReference type="GO" id="GO:0045087">
    <property type="term" value="P:innate immune response"/>
    <property type="evidence" value="ECO:0007669"/>
    <property type="project" value="UniProtKB-KW"/>
</dbReference>
<dbReference type="Proteomes" id="UP000075901">
    <property type="component" value="Unassembled WGS sequence"/>
</dbReference>
<dbReference type="AlphaFoldDB" id="A0A182T9F3"/>
<comment type="similarity">
    <text evidence="1">Belongs to the insect beta-1,3-glucan binding protein family.</text>
</comment>
<dbReference type="FunFam" id="2.60.120.200:FF:000235">
    <property type="entry name" value="Beta-1,3-glucan-binding protein"/>
    <property type="match status" value="1"/>
</dbReference>
<dbReference type="GO" id="GO:0030246">
    <property type="term" value="F:carbohydrate binding"/>
    <property type="evidence" value="ECO:0007669"/>
    <property type="project" value="InterPro"/>
</dbReference>
<evidence type="ECO:0008006" key="12">
    <source>
        <dbReference type="Google" id="ProtNLM"/>
    </source>
</evidence>
<dbReference type="VEuPathDB" id="VectorBase:AMAM022306"/>
<accession>A0A182T9F3</accession>
<evidence type="ECO:0000256" key="6">
    <source>
        <dbReference type="SAM" id="MobiDB-lite"/>
    </source>
</evidence>
<sequence length="513" mass="58548">MHIFLIVGSLFSVLHFSDGDPRKSGRYQPPKPRFEIFDPQGLIVWINADPGISSFTFHGKLNQQFVQYYDVGQWAQTISKIKNGRYLFIDREAKLVPGDTIYYRTVIVRNGQTYRTNAGSFTVQELRPAATQSPMPASGIAPRSATSGPFPYEASAPNERRTKDVRSTATQTDDYEDRAKKGCVNGFSTVNGRKACDGEILFEDDFNGKILNMQNWRMENRFASDPDNEFVVYADFKENIKLQNGHLAIRPTLFEEKFGPGTTSKQYRFAEECTGHRSSRDCIRDTKIDFDMIPPVLTAQITTINSFRFTYGRVLIRAKLPQGSWIFPQLYIIPATNFYGPDSYDSGLMRVAFVPGGPRFRNQLSGGLIVSEGEPLRCSKMCTLTRNIHWSADFHEYGLKWTPEGVWMEVDGEVYCMINPGNGFYKDIQSSKPEIANLWRLSGTRMAPFDKEFYLGLGVGVGGHYDFHNFEGKPWKDLGVKAIYTFWNARDRWYPTWNVNSTMFIDFIRVYGV</sequence>
<feature type="region of interest" description="Disordered" evidence="6">
    <location>
        <begin position="128"/>
        <end position="173"/>
    </location>
</feature>
<feature type="domain" description="GH16" evidence="8">
    <location>
        <begin position="151"/>
        <end position="513"/>
    </location>
</feature>
<dbReference type="Pfam" id="PF15886">
    <property type="entry name" value="CBM39"/>
    <property type="match status" value="1"/>
</dbReference>
<keyword evidence="4" id="KW-0391">Immunity</keyword>
<dbReference type="PROSITE" id="PS51762">
    <property type="entry name" value="GH16_2"/>
    <property type="match status" value="1"/>
</dbReference>
<dbReference type="PANTHER" id="PTHR10963:SF60">
    <property type="entry name" value="GRAM-NEGATIVE BACTERIA-BINDING PROTEIN 1-RELATED"/>
    <property type="match status" value="1"/>
</dbReference>
<dbReference type="SUPFAM" id="SSF49899">
    <property type="entry name" value="Concanavalin A-like lectins/glucanases"/>
    <property type="match status" value="1"/>
</dbReference>
<dbReference type="Gene3D" id="2.60.40.2140">
    <property type="entry name" value="Beta-1,3-glucan-recognition protein, N-terminal domain"/>
    <property type="match status" value="1"/>
</dbReference>
<keyword evidence="5" id="KW-0325">Glycoprotein</keyword>
<keyword evidence="11" id="KW-1185">Reference proteome</keyword>
<evidence type="ECO:0000259" key="9">
    <source>
        <dbReference type="PROSITE" id="PS51969"/>
    </source>
</evidence>
<name>A0A182T9F3_9DIPT</name>
<evidence type="ECO:0000259" key="8">
    <source>
        <dbReference type="PROSITE" id="PS51762"/>
    </source>
</evidence>
<proteinExistence type="inferred from homology"/>
<dbReference type="PANTHER" id="PTHR10963">
    <property type="entry name" value="GLYCOSYL HYDROLASE-RELATED"/>
    <property type="match status" value="1"/>
</dbReference>
<reference evidence="10" key="2">
    <citation type="submission" date="2020-05" db="UniProtKB">
        <authorList>
            <consortium name="EnsemblMetazoa"/>
        </authorList>
    </citation>
    <scope>IDENTIFICATION</scope>
    <source>
        <strain evidence="10">maculatus3</strain>
    </source>
</reference>
<evidence type="ECO:0000256" key="3">
    <source>
        <dbReference type="ARBA" id="ARBA00022729"/>
    </source>
</evidence>
<dbReference type="GO" id="GO:0005975">
    <property type="term" value="P:carbohydrate metabolic process"/>
    <property type="evidence" value="ECO:0007669"/>
    <property type="project" value="InterPro"/>
</dbReference>
<evidence type="ECO:0000256" key="2">
    <source>
        <dbReference type="ARBA" id="ARBA00022588"/>
    </source>
</evidence>
<dbReference type="InterPro" id="IPR035806">
    <property type="entry name" value="GH16_GRP_C"/>
</dbReference>
<feature type="chain" id="PRO_5039891009" description="GH16 domain-containing protein" evidence="7">
    <location>
        <begin position="20"/>
        <end position="513"/>
    </location>
</feature>
<dbReference type="InterPro" id="IPR043030">
    <property type="entry name" value="BGBP_N_sf"/>
</dbReference>
<evidence type="ECO:0000313" key="10">
    <source>
        <dbReference type="EnsemblMetazoa" id="AMAM022306-PA"/>
    </source>
</evidence>
<organism evidence="10 11">
    <name type="scientific">Anopheles maculatus</name>
    <dbReference type="NCBI Taxonomy" id="74869"/>
    <lineage>
        <taxon>Eukaryota</taxon>
        <taxon>Metazoa</taxon>
        <taxon>Ecdysozoa</taxon>
        <taxon>Arthropoda</taxon>
        <taxon>Hexapoda</taxon>
        <taxon>Insecta</taxon>
        <taxon>Pterygota</taxon>
        <taxon>Neoptera</taxon>
        <taxon>Endopterygota</taxon>
        <taxon>Diptera</taxon>
        <taxon>Nematocera</taxon>
        <taxon>Culicoidea</taxon>
        <taxon>Culicidae</taxon>
        <taxon>Anophelinae</taxon>
        <taxon>Anopheles</taxon>
        <taxon>Anopheles maculatus group</taxon>
    </lineage>
</organism>
<dbReference type="InterPro" id="IPR013320">
    <property type="entry name" value="ConA-like_dom_sf"/>
</dbReference>
<dbReference type="GO" id="GO:0005576">
    <property type="term" value="C:extracellular region"/>
    <property type="evidence" value="ECO:0007669"/>
    <property type="project" value="UniProtKB-ARBA"/>
</dbReference>
<evidence type="ECO:0000313" key="11">
    <source>
        <dbReference type="Proteomes" id="UP000075901"/>
    </source>
</evidence>
<feature type="signal peptide" evidence="7">
    <location>
        <begin position="1"/>
        <end position="19"/>
    </location>
</feature>
<keyword evidence="2" id="KW-0399">Innate immunity</keyword>
<reference evidence="11" key="1">
    <citation type="submission" date="2013-09" db="EMBL/GenBank/DDBJ databases">
        <title>The Genome Sequence of Anopheles maculatus species B.</title>
        <authorList>
            <consortium name="The Broad Institute Genomics Platform"/>
            <person name="Neafsey D.E."/>
            <person name="Besansky N."/>
            <person name="Howell P."/>
            <person name="Walton C."/>
            <person name="Young S.K."/>
            <person name="Zeng Q."/>
            <person name="Gargeya S."/>
            <person name="Fitzgerald M."/>
            <person name="Haas B."/>
            <person name="Abouelleil A."/>
            <person name="Allen A.W."/>
            <person name="Alvarado L."/>
            <person name="Arachchi H.M."/>
            <person name="Berlin A.M."/>
            <person name="Chapman S.B."/>
            <person name="Gainer-Dewar J."/>
            <person name="Goldberg J."/>
            <person name="Griggs A."/>
            <person name="Gujja S."/>
            <person name="Hansen M."/>
            <person name="Howarth C."/>
            <person name="Imamovic A."/>
            <person name="Ireland A."/>
            <person name="Larimer J."/>
            <person name="McCowan C."/>
            <person name="Murphy C."/>
            <person name="Pearson M."/>
            <person name="Poon T.W."/>
            <person name="Priest M."/>
            <person name="Roberts A."/>
            <person name="Saif S."/>
            <person name="Shea T."/>
            <person name="Sisk P."/>
            <person name="Sykes S."/>
            <person name="Wortman J."/>
            <person name="Nusbaum C."/>
            <person name="Birren B."/>
        </authorList>
    </citation>
    <scope>NUCLEOTIDE SEQUENCE [LARGE SCALE GENOMIC DNA]</scope>
    <source>
        <strain evidence="11">maculatus3</strain>
    </source>
</reference>
<dbReference type="GO" id="GO:0004553">
    <property type="term" value="F:hydrolase activity, hydrolyzing O-glycosyl compounds"/>
    <property type="evidence" value="ECO:0007669"/>
    <property type="project" value="InterPro"/>
</dbReference>
<keyword evidence="3 7" id="KW-0732">Signal</keyword>
<dbReference type="Gene3D" id="2.60.120.200">
    <property type="match status" value="1"/>
</dbReference>
<evidence type="ECO:0000256" key="4">
    <source>
        <dbReference type="ARBA" id="ARBA00022859"/>
    </source>
</evidence>
<dbReference type="InterPro" id="IPR031756">
    <property type="entry name" value="BGBP_N"/>
</dbReference>
<dbReference type="GO" id="GO:0045088">
    <property type="term" value="P:regulation of innate immune response"/>
    <property type="evidence" value="ECO:0007669"/>
    <property type="project" value="UniProtKB-ARBA"/>
</dbReference>
<protein>
    <recommendedName>
        <fullName evidence="12">GH16 domain-containing protein</fullName>
    </recommendedName>
</protein>
<dbReference type="CDD" id="cd02179">
    <property type="entry name" value="GH16_beta_GRP"/>
    <property type="match status" value="1"/>
</dbReference>
<dbReference type="EnsemblMetazoa" id="AMAM022306-RA">
    <property type="protein sequence ID" value="AMAM022306-PA"/>
    <property type="gene ID" value="AMAM022306"/>
</dbReference>
<feature type="domain" description="CBM39" evidence="9">
    <location>
        <begin position="27"/>
        <end position="128"/>
    </location>
</feature>
<evidence type="ECO:0000256" key="1">
    <source>
        <dbReference type="ARBA" id="ARBA00008781"/>
    </source>
</evidence>
<dbReference type="PROSITE" id="PS51969">
    <property type="entry name" value="CBM39"/>
    <property type="match status" value="1"/>
</dbReference>